<dbReference type="SUPFAM" id="SSF56176">
    <property type="entry name" value="FAD-binding/transporter-associated domain-like"/>
    <property type="match status" value="1"/>
</dbReference>
<dbReference type="AlphaFoldDB" id="A0A099EYN4"/>
<dbReference type="PANTHER" id="PTHR43716:SF2">
    <property type="entry name" value="BLL6224 PROTEIN"/>
    <property type="match status" value="1"/>
</dbReference>
<dbReference type="SUPFAM" id="SSF55103">
    <property type="entry name" value="FAD-linked oxidases, C-terminal domain"/>
    <property type="match status" value="1"/>
</dbReference>
<evidence type="ECO:0000313" key="6">
    <source>
        <dbReference type="EMBL" id="KGJ03078.1"/>
    </source>
</evidence>
<dbReference type="Pfam" id="PF01565">
    <property type="entry name" value="FAD_binding_4"/>
    <property type="match status" value="1"/>
</dbReference>
<dbReference type="EMBL" id="JRKN01000026">
    <property type="protein sequence ID" value="KGJ03078.1"/>
    <property type="molecule type" value="Genomic_DNA"/>
</dbReference>
<dbReference type="STRING" id="376733.SAMN04487972_11095"/>
<dbReference type="GO" id="GO:0003824">
    <property type="term" value="F:catalytic activity"/>
    <property type="evidence" value="ECO:0007669"/>
    <property type="project" value="InterPro"/>
</dbReference>
<dbReference type="PANTHER" id="PTHR43716">
    <property type="entry name" value="D-2-HYDROXYGLUTARATE DEHYDROGENASE, MITOCHONDRIAL"/>
    <property type="match status" value="1"/>
</dbReference>
<dbReference type="Gene3D" id="3.30.70.2740">
    <property type="match status" value="1"/>
</dbReference>
<evidence type="ECO:0000256" key="2">
    <source>
        <dbReference type="ARBA" id="ARBA00008000"/>
    </source>
</evidence>
<dbReference type="EMBL" id="FOJO01000010">
    <property type="protein sequence ID" value="SFA53145.1"/>
    <property type="molecule type" value="Genomic_DNA"/>
</dbReference>
<reference evidence="7 9" key="3">
    <citation type="submission" date="2016-10" db="EMBL/GenBank/DDBJ databases">
        <authorList>
            <person name="de Groot N.N."/>
        </authorList>
    </citation>
    <scope>NUCLEOTIDE SEQUENCE [LARGE SCALE GENOMIC DNA]</scope>
    <source>
        <strain evidence="7 9">CGMCC 1.6117</strain>
    </source>
</reference>
<dbReference type="InterPro" id="IPR051264">
    <property type="entry name" value="FAD-oxidored/transferase_4"/>
</dbReference>
<keyword evidence="8" id="KW-1185">Reference proteome</keyword>
<evidence type="ECO:0000256" key="1">
    <source>
        <dbReference type="ARBA" id="ARBA00001974"/>
    </source>
</evidence>
<evidence type="ECO:0000256" key="4">
    <source>
        <dbReference type="ARBA" id="ARBA00022827"/>
    </source>
</evidence>
<evidence type="ECO:0000256" key="3">
    <source>
        <dbReference type="ARBA" id="ARBA00022630"/>
    </source>
</evidence>
<dbReference type="InterPro" id="IPR006094">
    <property type="entry name" value="Oxid_FAD_bind_N"/>
</dbReference>
<comment type="similarity">
    <text evidence="2">Belongs to the FAD-binding oxidoreductase/transferase type 4 family.</text>
</comment>
<keyword evidence="3" id="KW-0285">Flavoprotein</keyword>
<accession>A0A099EYN4</accession>
<dbReference type="FunFam" id="1.10.45.10:FF:000001">
    <property type="entry name" value="D-lactate dehydrogenase mitochondrial"/>
    <property type="match status" value="1"/>
</dbReference>
<reference evidence="6 8" key="2">
    <citation type="submission" date="2014-10" db="EMBL/GenBank/DDBJ databases">
        <title>Paracoccus sanguinis sp. nov., isolated from clinical specimens of New York State patients.</title>
        <authorList>
            <person name="Mingle L.A."/>
            <person name="Cole J.A."/>
            <person name="Lapierre P."/>
            <person name="Musser K.A."/>
        </authorList>
    </citation>
    <scope>NUCLEOTIDE SEQUENCE [LARGE SCALE GENOMIC DNA]</scope>
    <source>
        <strain evidence="6 8">JCM 14014</strain>
    </source>
</reference>
<organism evidence="6 8">
    <name type="scientific">Paracoccus halophilus</name>
    <dbReference type="NCBI Taxonomy" id="376733"/>
    <lineage>
        <taxon>Bacteria</taxon>
        <taxon>Pseudomonadati</taxon>
        <taxon>Pseudomonadota</taxon>
        <taxon>Alphaproteobacteria</taxon>
        <taxon>Rhodobacterales</taxon>
        <taxon>Paracoccaceae</taxon>
        <taxon>Paracoccus</taxon>
    </lineage>
</organism>
<dbReference type="Proteomes" id="UP000029846">
    <property type="component" value="Unassembled WGS sequence"/>
</dbReference>
<dbReference type="Pfam" id="PF02913">
    <property type="entry name" value="FAD-oxidase_C"/>
    <property type="match status" value="1"/>
</dbReference>
<evidence type="ECO:0000313" key="8">
    <source>
        <dbReference type="Proteomes" id="UP000029846"/>
    </source>
</evidence>
<keyword evidence="4" id="KW-0274">FAD</keyword>
<dbReference type="InterPro" id="IPR016169">
    <property type="entry name" value="FAD-bd_PCMH_sub2"/>
</dbReference>
<dbReference type="Gene3D" id="3.30.70.2190">
    <property type="match status" value="1"/>
</dbReference>
<protein>
    <submittedName>
        <fullName evidence="7">FAD/FMN-containing dehydrogenase</fullName>
    </submittedName>
</protein>
<dbReference type="GO" id="GO:0071949">
    <property type="term" value="F:FAD binding"/>
    <property type="evidence" value="ECO:0007669"/>
    <property type="project" value="InterPro"/>
</dbReference>
<dbReference type="InterPro" id="IPR016166">
    <property type="entry name" value="FAD-bd_PCMH"/>
</dbReference>
<comment type="cofactor">
    <cofactor evidence="1">
        <name>FAD</name>
        <dbReference type="ChEBI" id="CHEBI:57692"/>
    </cofactor>
</comment>
<dbReference type="InterPro" id="IPR036318">
    <property type="entry name" value="FAD-bd_PCMH-like_sf"/>
</dbReference>
<evidence type="ECO:0000313" key="9">
    <source>
        <dbReference type="Proteomes" id="UP000182312"/>
    </source>
</evidence>
<dbReference type="InterPro" id="IPR016171">
    <property type="entry name" value="Vanillyl_alc_oxidase_C-sub2"/>
</dbReference>
<gene>
    <name evidence="6" type="ORF">IT41_15295</name>
    <name evidence="7" type="ORF">SAMN04487972_11095</name>
</gene>
<sequence>MQETTDDPIAALKAILGPSGWVGAGDSAPYATDIMGPGGECLLVARPASTDEVAATVRLCARHGIAIVPQGGNSNVCRMAVPLDGQAAVILSLTRMNRILGIDPASSTATVEAGVLMQTLQEAALAGGRVFAPDWGARGTATVGGAVATNGGGLNVLRYGTTREQVLGLEVVLADGTIWNGLRSLIKDNSGYDLKHLFIGSEGTLGIITRLVFRLHPDQPVTQSMMAVLDDMARLNEFFDMARGIGGEHLVAFELMPGMGVEKALERYPDLRRPLGTRGEWYLLLRFAGLDSVEEPMMRLFEQGFEAGILSDAVLSSSVAQERNLWEIREQMIPYQYFAMPSLKWDVSVPRGRIVEFLDRAGQIVHALRPDAICYAAGHVGDGNIHYTVFVPADSPPAMNDRICTEVDGLIWQMQGSIVAEHGVGAMFAERMRRQKSDVEYAMMRQIKQSLDPDGLMNPGKLLQRN</sequence>
<evidence type="ECO:0000313" key="7">
    <source>
        <dbReference type="EMBL" id="SFA53145.1"/>
    </source>
</evidence>
<feature type="domain" description="FAD-binding PCMH-type" evidence="5">
    <location>
        <begin position="35"/>
        <end position="218"/>
    </location>
</feature>
<dbReference type="InterPro" id="IPR004113">
    <property type="entry name" value="FAD-bd_oxidored_4_C"/>
</dbReference>
<dbReference type="GO" id="GO:0022904">
    <property type="term" value="P:respiratory electron transport chain"/>
    <property type="evidence" value="ECO:0007669"/>
    <property type="project" value="TreeGrafter"/>
</dbReference>
<dbReference type="eggNOG" id="COG0277">
    <property type="taxonomic scope" value="Bacteria"/>
</dbReference>
<name>A0A099EYN4_9RHOB</name>
<dbReference type="Gene3D" id="1.10.45.10">
    <property type="entry name" value="Vanillyl-alcohol Oxidase, Chain A, domain 4"/>
    <property type="match status" value="1"/>
</dbReference>
<dbReference type="Proteomes" id="UP000182312">
    <property type="component" value="Unassembled WGS sequence"/>
</dbReference>
<dbReference type="InterPro" id="IPR016164">
    <property type="entry name" value="FAD-linked_Oxase-like_C"/>
</dbReference>
<dbReference type="Gene3D" id="3.30.43.10">
    <property type="entry name" value="Uridine Diphospho-n-acetylenolpyruvylglucosamine Reductase, domain 2"/>
    <property type="match status" value="1"/>
</dbReference>
<dbReference type="InterPro" id="IPR016167">
    <property type="entry name" value="FAD-bd_PCMH_sub1"/>
</dbReference>
<dbReference type="RefSeq" id="WP_036742806.1">
    <property type="nucleotide sequence ID" value="NZ_FOJO01000010.1"/>
</dbReference>
<dbReference type="PROSITE" id="PS51387">
    <property type="entry name" value="FAD_PCMH"/>
    <property type="match status" value="1"/>
</dbReference>
<reference evidence="6 8" key="1">
    <citation type="submission" date="2014-09" db="EMBL/GenBank/DDBJ databases">
        <authorList>
            <person name="McGinnis J.M."/>
            <person name="Wolfgang W.J."/>
        </authorList>
    </citation>
    <scope>NUCLEOTIDE SEQUENCE [LARGE SCALE GENOMIC DNA]</scope>
    <source>
        <strain evidence="6 8">JCM 14014</strain>
    </source>
</reference>
<dbReference type="Gene3D" id="3.30.465.10">
    <property type="match status" value="1"/>
</dbReference>
<proteinExistence type="inferred from homology"/>
<evidence type="ECO:0000259" key="5">
    <source>
        <dbReference type="PROSITE" id="PS51387"/>
    </source>
</evidence>